<evidence type="ECO:0000313" key="2">
    <source>
        <dbReference type="EMBL" id="MEJ8672884.1"/>
    </source>
</evidence>
<sequence length="136" mass="14728">MKFRNFRMPKLFAAFLAAVGFVTFTATPSSAHPTWQTYSANSNWQCGPSEPLTISTQAVSQVCLIWTPNRKNAQAVVVVSNRSTKTIELKGGYFDSSLYGAYDSVSDLDGGYCGFHKLVGKTARACSVRPSTTSAV</sequence>
<dbReference type="EMBL" id="JBBKAK010000001">
    <property type="protein sequence ID" value="MEJ8672884.1"/>
    <property type="molecule type" value="Genomic_DNA"/>
</dbReference>
<feature type="signal peptide" evidence="1">
    <location>
        <begin position="1"/>
        <end position="31"/>
    </location>
</feature>
<feature type="chain" id="PRO_5045491699" description="Secreted protein" evidence="1">
    <location>
        <begin position="32"/>
        <end position="136"/>
    </location>
</feature>
<dbReference type="Proteomes" id="UP001376459">
    <property type="component" value="Unassembled WGS sequence"/>
</dbReference>
<protein>
    <recommendedName>
        <fullName evidence="4">Secreted protein</fullName>
    </recommendedName>
</protein>
<name>A0ABU8UVD5_9ACTN</name>
<evidence type="ECO:0000313" key="3">
    <source>
        <dbReference type="Proteomes" id="UP001376459"/>
    </source>
</evidence>
<evidence type="ECO:0000256" key="1">
    <source>
        <dbReference type="SAM" id="SignalP"/>
    </source>
</evidence>
<organism evidence="2 3">
    <name type="scientific">Streptomyces machairae</name>
    <dbReference type="NCBI Taxonomy" id="3134109"/>
    <lineage>
        <taxon>Bacteria</taxon>
        <taxon>Bacillati</taxon>
        <taxon>Actinomycetota</taxon>
        <taxon>Actinomycetes</taxon>
        <taxon>Kitasatosporales</taxon>
        <taxon>Streptomycetaceae</taxon>
        <taxon>Streptomyces</taxon>
    </lineage>
</organism>
<proteinExistence type="predicted"/>
<accession>A0ABU8UVD5</accession>
<gene>
    <name evidence="2" type="ORF">WKI71_44570</name>
</gene>
<keyword evidence="1" id="KW-0732">Signal</keyword>
<reference evidence="2 3" key="1">
    <citation type="submission" date="2024-03" db="EMBL/GenBank/DDBJ databases">
        <title>Novel Streptomyces species of biotechnological and ecological value are a feature of Machair soil.</title>
        <authorList>
            <person name="Prole J.R."/>
            <person name="Goodfellow M."/>
            <person name="Allenby N."/>
            <person name="Ward A.C."/>
        </authorList>
    </citation>
    <scope>NUCLEOTIDE SEQUENCE [LARGE SCALE GENOMIC DNA]</scope>
    <source>
        <strain evidence="2 3">MS1.AVA.1</strain>
    </source>
</reference>
<keyword evidence="3" id="KW-1185">Reference proteome</keyword>
<evidence type="ECO:0008006" key="4">
    <source>
        <dbReference type="Google" id="ProtNLM"/>
    </source>
</evidence>
<comment type="caution">
    <text evidence="2">The sequence shown here is derived from an EMBL/GenBank/DDBJ whole genome shotgun (WGS) entry which is preliminary data.</text>
</comment>